<feature type="DNA-binding region" description="HMG box" evidence="2">
    <location>
        <begin position="46"/>
        <end position="115"/>
    </location>
</feature>
<comment type="caution">
    <text evidence="5">The sequence shown here is derived from an EMBL/GenBank/DDBJ whole genome shotgun (WGS) entry which is preliminary data.</text>
</comment>
<feature type="region of interest" description="Disordered" evidence="3">
    <location>
        <begin position="30"/>
        <end position="49"/>
    </location>
</feature>
<dbReference type="PANTHER" id="PTHR48112">
    <property type="entry name" value="HIGH MOBILITY GROUP PROTEIN DSP1"/>
    <property type="match status" value="1"/>
</dbReference>
<dbReference type="InterPro" id="IPR050342">
    <property type="entry name" value="HMGB"/>
</dbReference>
<dbReference type="PROSITE" id="PS50118">
    <property type="entry name" value="HMG_BOX_2"/>
    <property type="match status" value="2"/>
</dbReference>
<dbReference type="AlphaFoldDB" id="A0A9N8E804"/>
<organism evidence="5 6">
    <name type="scientific">Seminavis robusta</name>
    <dbReference type="NCBI Taxonomy" id="568900"/>
    <lineage>
        <taxon>Eukaryota</taxon>
        <taxon>Sar</taxon>
        <taxon>Stramenopiles</taxon>
        <taxon>Ochrophyta</taxon>
        <taxon>Bacillariophyta</taxon>
        <taxon>Bacillariophyceae</taxon>
        <taxon>Bacillariophycidae</taxon>
        <taxon>Naviculales</taxon>
        <taxon>Naviculaceae</taxon>
        <taxon>Seminavis</taxon>
    </lineage>
</organism>
<dbReference type="PRINTS" id="PR00886">
    <property type="entry name" value="HIGHMOBLTY12"/>
</dbReference>
<keyword evidence="2" id="KW-0539">Nucleus</keyword>
<dbReference type="PANTHER" id="PTHR48112:SF22">
    <property type="entry name" value="MITOCHONDRIAL TRANSCRIPTION FACTOR A, ISOFORM B"/>
    <property type="match status" value="1"/>
</dbReference>
<dbReference type="EMBL" id="CAICTM010000609">
    <property type="protein sequence ID" value="CAB9513755.1"/>
    <property type="molecule type" value="Genomic_DNA"/>
</dbReference>
<name>A0A9N8E804_9STRA</name>
<reference evidence="5" key="1">
    <citation type="submission" date="2020-06" db="EMBL/GenBank/DDBJ databases">
        <authorList>
            <consortium name="Plant Systems Biology data submission"/>
        </authorList>
    </citation>
    <scope>NUCLEOTIDE SEQUENCE</scope>
    <source>
        <strain evidence="5">D6</strain>
    </source>
</reference>
<evidence type="ECO:0000313" key="6">
    <source>
        <dbReference type="Proteomes" id="UP001153069"/>
    </source>
</evidence>
<dbReference type="InterPro" id="IPR036910">
    <property type="entry name" value="HMG_box_dom_sf"/>
</dbReference>
<accession>A0A9N8E804</accession>
<feature type="region of interest" description="Disordered" evidence="3">
    <location>
        <begin position="1"/>
        <end position="25"/>
    </location>
</feature>
<evidence type="ECO:0000256" key="2">
    <source>
        <dbReference type="PROSITE-ProRule" id="PRU00267"/>
    </source>
</evidence>
<dbReference type="InterPro" id="IPR009071">
    <property type="entry name" value="HMG_box_dom"/>
</dbReference>
<dbReference type="Proteomes" id="UP001153069">
    <property type="component" value="Unassembled WGS sequence"/>
</dbReference>
<evidence type="ECO:0000256" key="3">
    <source>
        <dbReference type="SAM" id="MobiDB-lite"/>
    </source>
</evidence>
<feature type="DNA-binding region" description="HMG box" evidence="2">
    <location>
        <begin position="132"/>
        <end position="200"/>
    </location>
</feature>
<evidence type="ECO:0000259" key="4">
    <source>
        <dbReference type="PROSITE" id="PS50118"/>
    </source>
</evidence>
<dbReference type="SMART" id="SM00398">
    <property type="entry name" value="HMG"/>
    <property type="match status" value="2"/>
</dbReference>
<feature type="compositionally biased region" description="Low complexity" evidence="3">
    <location>
        <begin position="296"/>
        <end position="323"/>
    </location>
</feature>
<dbReference type="SUPFAM" id="SSF47095">
    <property type="entry name" value="HMG-box"/>
    <property type="match status" value="2"/>
</dbReference>
<feature type="region of interest" description="Disordered" evidence="3">
    <location>
        <begin position="285"/>
        <end position="352"/>
    </location>
</feature>
<protein>
    <submittedName>
        <fullName evidence="5">Nuclear autoantigen Sp-100</fullName>
    </submittedName>
</protein>
<feature type="compositionally biased region" description="Pro residues" evidence="3">
    <location>
        <begin position="341"/>
        <end position="351"/>
    </location>
</feature>
<gene>
    <name evidence="5" type="ORF">SEMRO_610_G175190.1</name>
</gene>
<proteinExistence type="predicted"/>
<dbReference type="Pfam" id="PF00505">
    <property type="entry name" value="HMG_box"/>
    <property type="match status" value="1"/>
</dbReference>
<feature type="domain" description="HMG box" evidence="4">
    <location>
        <begin position="46"/>
        <end position="115"/>
    </location>
</feature>
<dbReference type="GO" id="GO:0005634">
    <property type="term" value="C:nucleus"/>
    <property type="evidence" value="ECO:0007669"/>
    <property type="project" value="UniProtKB-UniRule"/>
</dbReference>
<keyword evidence="1 2" id="KW-0238">DNA-binding</keyword>
<dbReference type="Gene3D" id="1.10.30.10">
    <property type="entry name" value="High mobility group box domain"/>
    <property type="match status" value="2"/>
</dbReference>
<dbReference type="Pfam" id="PF09011">
    <property type="entry name" value="HMG_box_2"/>
    <property type="match status" value="1"/>
</dbReference>
<sequence>MSSRKVLRSQENDATLPTLGYAGPTAKLKAAPTTTTISSPNNGGPPTAPRSAFMCFTDCKKLEIMKANGIVEESDELLKLVASEWRSLSTNDRAYWDEVARNDKVRFVREKAAYKGPWSVPKRRAKKHPLAPKRPMSAFLMFSQKRRSQVKLDNPDMSNTDVSRLLGEMWRNASAKERAPYVEKEQGQRAVYKEQIKKFREDQAKLDAASRTSHKTVQKQMAEYPPPLTATAARPTYETLSSSLPSAFETAVRIGTVEDAANAADKAGGQRVMFRHSFGAPSSSFRSSHLFDTHRSAPPSHHGAPPSHHIAPPSHHSTAPSHHSAPEYYNYPPPDHRATAYPPPVHRPLPPLRFEDDDDLMYNSGHGFFSDGLNFNFYSGSNGYP</sequence>
<keyword evidence="6" id="KW-1185">Reference proteome</keyword>
<dbReference type="OrthoDB" id="1919336at2759"/>
<dbReference type="GO" id="GO:0003677">
    <property type="term" value="F:DNA binding"/>
    <property type="evidence" value="ECO:0007669"/>
    <property type="project" value="UniProtKB-UniRule"/>
</dbReference>
<feature type="domain" description="HMG box" evidence="4">
    <location>
        <begin position="132"/>
        <end position="200"/>
    </location>
</feature>
<evidence type="ECO:0000313" key="5">
    <source>
        <dbReference type="EMBL" id="CAB9513755.1"/>
    </source>
</evidence>
<evidence type="ECO:0000256" key="1">
    <source>
        <dbReference type="ARBA" id="ARBA00023125"/>
    </source>
</evidence>